<evidence type="ECO:0000313" key="3">
    <source>
        <dbReference type="Proteomes" id="UP000317708"/>
    </source>
</evidence>
<dbReference type="Gene3D" id="3.40.50.300">
    <property type="entry name" value="P-loop containing nucleotide triphosphate hydrolases"/>
    <property type="match status" value="1"/>
</dbReference>
<dbReference type="GO" id="GO:0005524">
    <property type="term" value="F:ATP binding"/>
    <property type="evidence" value="ECO:0007669"/>
    <property type="project" value="UniProtKB-KW"/>
</dbReference>
<proteinExistence type="predicted"/>
<keyword evidence="2" id="KW-0547">Nucleotide-binding</keyword>
<sequence>MSTARHILALLKSHVEGEEQQFYSAALQMAAHEARQGHGKLAQEIRELIDQAKASKSVIEKKSDPIPLVQPKGDLANLVSVRYPDTRLSDMILTSDLEFRLKRVLTEQRQGKRLREHNLTPRRKLLLVGPPGSGKTMTAEALAGELKLPLFTTLYDSLMGKYMGETASRLKVIFEAMTITKGVYFFDEFDAIGTQRHNSNDVGEIRRILNSFLMFLEQEQGDSLILAATNHPQLLDKALFRRFDDVIEYQLPDAAIIRELIESRLISFEIDWKDWSNILNQANGLAQAEIVRATDDAAKQAVLSNSQKVSEDSLISAIMERKDLNFNE</sequence>
<dbReference type="InterPro" id="IPR027417">
    <property type="entry name" value="P-loop_NTPase"/>
</dbReference>
<dbReference type="AlphaFoldDB" id="A0A552ECZ3"/>
<gene>
    <name evidence="2" type="ORF">EWV92_18675</name>
</gene>
<dbReference type="PANTHER" id="PTHR23074:SF83">
    <property type="entry name" value="VACUOLAR PROTEIN SORTING-ASSOCIATED PROTEIN 4A"/>
    <property type="match status" value="1"/>
</dbReference>
<keyword evidence="2" id="KW-0067">ATP-binding</keyword>
<dbReference type="CDD" id="cd19481">
    <property type="entry name" value="RecA-like_protease"/>
    <property type="match status" value="1"/>
</dbReference>
<dbReference type="InterPro" id="IPR003593">
    <property type="entry name" value="AAA+_ATPase"/>
</dbReference>
<feature type="domain" description="AAA+ ATPase" evidence="1">
    <location>
        <begin position="121"/>
        <end position="253"/>
    </location>
</feature>
<dbReference type="GO" id="GO:0016887">
    <property type="term" value="F:ATP hydrolysis activity"/>
    <property type="evidence" value="ECO:0007669"/>
    <property type="project" value="InterPro"/>
</dbReference>
<name>A0A552ECZ3_MICAE</name>
<accession>A0A552ECZ3</accession>
<reference evidence="2 3" key="1">
    <citation type="submission" date="2019-01" db="EMBL/GenBank/DDBJ databases">
        <title>Coherence of Microcystis species and biogeography revealed through population genomics.</title>
        <authorList>
            <person name="Perez-Carrascal O.M."/>
            <person name="Terrat Y."/>
            <person name="Giani A."/>
            <person name="Fortin N."/>
            <person name="Tromas N."/>
            <person name="Shapiro B.J."/>
        </authorList>
    </citation>
    <scope>NUCLEOTIDE SEQUENCE [LARGE SCALE GENOMIC DNA]</scope>
    <source>
        <strain evidence="2">Ma_MB_S_20031200_S102</strain>
    </source>
</reference>
<protein>
    <submittedName>
        <fullName evidence="2">ATP-binding protein</fullName>
    </submittedName>
</protein>
<dbReference type="Proteomes" id="UP000317708">
    <property type="component" value="Unassembled WGS sequence"/>
</dbReference>
<dbReference type="Pfam" id="PF00004">
    <property type="entry name" value="AAA"/>
    <property type="match status" value="1"/>
</dbReference>
<evidence type="ECO:0000313" key="2">
    <source>
        <dbReference type="EMBL" id="TRU32347.1"/>
    </source>
</evidence>
<dbReference type="EMBL" id="SFBI01000170">
    <property type="protein sequence ID" value="TRU32347.1"/>
    <property type="molecule type" value="Genomic_DNA"/>
</dbReference>
<comment type="caution">
    <text evidence="2">The sequence shown here is derived from an EMBL/GenBank/DDBJ whole genome shotgun (WGS) entry which is preliminary data.</text>
</comment>
<dbReference type="PANTHER" id="PTHR23074">
    <property type="entry name" value="AAA DOMAIN-CONTAINING"/>
    <property type="match status" value="1"/>
</dbReference>
<organism evidence="2 3">
    <name type="scientific">Microcystis aeruginosa Ma_MB_S_20031200_S102</name>
    <dbReference type="NCBI Taxonomy" id="2486254"/>
    <lineage>
        <taxon>Bacteria</taxon>
        <taxon>Bacillati</taxon>
        <taxon>Cyanobacteriota</taxon>
        <taxon>Cyanophyceae</taxon>
        <taxon>Oscillatoriophycideae</taxon>
        <taxon>Chroococcales</taxon>
        <taxon>Microcystaceae</taxon>
        <taxon>Microcystis</taxon>
    </lineage>
</organism>
<dbReference type="SUPFAM" id="SSF52540">
    <property type="entry name" value="P-loop containing nucleoside triphosphate hydrolases"/>
    <property type="match status" value="1"/>
</dbReference>
<dbReference type="InterPro" id="IPR050304">
    <property type="entry name" value="MT-severing_AAA_ATPase"/>
</dbReference>
<evidence type="ECO:0000259" key="1">
    <source>
        <dbReference type="SMART" id="SM00382"/>
    </source>
</evidence>
<dbReference type="SMART" id="SM00382">
    <property type="entry name" value="AAA"/>
    <property type="match status" value="1"/>
</dbReference>
<dbReference type="InterPro" id="IPR003959">
    <property type="entry name" value="ATPase_AAA_core"/>
</dbReference>